<dbReference type="SUPFAM" id="SSF48317">
    <property type="entry name" value="Acid phosphatase/Vanadium-dependent haloperoxidase"/>
    <property type="match status" value="1"/>
</dbReference>
<feature type="transmembrane region" description="Helical" evidence="1">
    <location>
        <begin position="172"/>
        <end position="190"/>
    </location>
</feature>
<dbReference type="AlphaFoldDB" id="W4LDB1"/>
<protein>
    <recommendedName>
        <fullName evidence="4">Phosphatidic acid phosphatase type 2/haloperoxidase domain-containing protein</fullName>
    </recommendedName>
</protein>
<feature type="transmembrane region" description="Helical" evidence="1">
    <location>
        <begin position="12"/>
        <end position="33"/>
    </location>
</feature>
<sequence length="194" mass="20581">MRQDLIDQLARGISHLLCPPVVTWAGVLLVAAIDPSLKGWVCAIAYILIAILGPILFLFGLLHRGRISDLDITRRGERPLPFIAALGGCIIACLCLYAVGAPILLLRFAAAHMSIMALIFVITLFWKISVHSAGIAGVATLAASLLGGLQVLALTSVILVGWSRIRLGRHTVGQVIAGGILGSLIFILLLRPPT</sequence>
<feature type="transmembrane region" description="Helical" evidence="1">
    <location>
        <begin position="80"/>
        <end position="99"/>
    </location>
</feature>
<proteinExistence type="predicted"/>
<keyword evidence="1" id="KW-1133">Transmembrane helix</keyword>
<feature type="transmembrane region" description="Helical" evidence="1">
    <location>
        <begin position="105"/>
        <end position="126"/>
    </location>
</feature>
<organism evidence="2 3">
    <name type="scientific">Entotheonella factor</name>
    <dbReference type="NCBI Taxonomy" id="1429438"/>
    <lineage>
        <taxon>Bacteria</taxon>
        <taxon>Pseudomonadati</taxon>
        <taxon>Nitrospinota/Tectimicrobiota group</taxon>
        <taxon>Candidatus Tectimicrobiota</taxon>
        <taxon>Candidatus Entotheonellia</taxon>
        <taxon>Candidatus Entotheonellales</taxon>
        <taxon>Candidatus Entotheonellaceae</taxon>
        <taxon>Candidatus Entotheonella</taxon>
    </lineage>
</organism>
<evidence type="ECO:0000313" key="3">
    <source>
        <dbReference type="Proteomes" id="UP000019141"/>
    </source>
</evidence>
<gene>
    <name evidence="2" type="ORF">ETSY1_29485</name>
</gene>
<name>W4LDB1_ENTF1</name>
<keyword evidence="3" id="KW-1185">Reference proteome</keyword>
<accession>W4LDB1</accession>
<dbReference type="CDD" id="cd01610">
    <property type="entry name" value="PAP2_like"/>
    <property type="match status" value="1"/>
</dbReference>
<evidence type="ECO:0000313" key="2">
    <source>
        <dbReference type="EMBL" id="ETW95710.1"/>
    </source>
</evidence>
<dbReference type="HOGENOM" id="CLU_093776_0_1_7"/>
<comment type="caution">
    <text evidence="2">The sequence shown here is derived from an EMBL/GenBank/DDBJ whole genome shotgun (WGS) entry which is preliminary data.</text>
</comment>
<dbReference type="Gene3D" id="1.20.144.10">
    <property type="entry name" value="Phosphatidic acid phosphatase type 2/haloperoxidase"/>
    <property type="match status" value="1"/>
</dbReference>
<evidence type="ECO:0008006" key="4">
    <source>
        <dbReference type="Google" id="ProtNLM"/>
    </source>
</evidence>
<evidence type="ECO:0000256" key="1">
    <source>
        <dbReference type="SAM" id="Phobius"/>
    </source>
</evidence>
<feature type="transmembrane region" description="Helical" evidence="1">
    <location>
        <begin position="138"/>
        <end position="160"/>
    </location>
</feature>
<reference evidence="2 3" key="1">
    <citation type="journal article" date="2014" name="Nature">
        <title>An environmental bacterial taxon with a large and distinct metabolic repertoire.</title>
        <authorList>
            <person name="Wilson M.C."/>
            <person name="Mori T."/>
            <person name="Ruckert C."/>
            <person name="Uria A.R."/>
            <person name="Helf M.J."/>
            <person name="Takada K."/>
            <person name="Gernert C."/>
            <person name="Steffens U.A."/>
            <person name="Heycke N."/>
            <person name="Schmitt S."/>
            <person name="Rinke C."/>
            <person name="Helfrich E.J."/>
            <person name="Brachmann A.O."/>
            <person name="Gurgui C."/>
            <person name="Wakimoto T."/>
            <person name="Kracht M."/>
            <person name="Crusemann M."/>
            <person name="Hentschel U."/>
            <person name="Abe I."/>
            <person name="Matsunaga S."/>
            <person name="Kalinowski J."/>
            <person name="Takeyama H."/>
            <person name="Piel J."/>
        </authorList>
    </citation>
    <scope>NUCLEOTIDE SEQUENCE [LARGE SCALE GENOMIC DNA]</scope>
    <source>
        <strain evidence="3">TSY1</strain>
    </source>
</reference>
<dbReference type="EMBL" id="AZHW01000881">
    <property type="protein sequence ID" value="ETW95710.1"/>
    <property type="molecule type" value="Genomic_DNA"/>
</dbReference>
<dbReference type="InterPro" id="IPR036938">
    <property type="entry name" value="PAP2/HPO_sf"/>
</dbReference>
<dbReference type="Proteomes" id="UP000019141">
    <property type="component" value="Unassembled WGS sequence"/>
</dbReference>
<feature type="transmembrane region" description="Helical" evidence="1">
    <location>
        <begin position="39"/>
        <end position="59"/>
    </location>
</feature>
<keyword evidence="1" id="KW-0812">Transmembrane</keyword>
<keyword evidence="1" id="KW-0472">Membrane</keyword>